<keyword evidence="4" id="KW-1015">Disulfide bond</keyword>
<organism evidence="8 9">
    <name type="scientific">Ornithinimicrobium tianjinense</name>
    <dbReference type="NCBI Taxonomy" id="1195761"/>
    <lineage>
        <taxon>Bacteria</taxon>
        <taxon>Bacillati</taxon>
        <taxon>Actinomycetota</taxon>
        <taxon>Actinomycetes</taxon>
        <taxon>Micrococcales</taxon>
        <taxon>Ornithinimicrobiaceae</taxon>
        <taxon>Ornithinimicrobium</taxon>
    </lineage>
</organism>
<dbReference type="Proteomes" id="UP000605670">
    <property type="component" value="Unassembled WGS sequence"/>
</dbReference>
<dbReference type="SUPFAM" id="SSF52833">
    <property type="entry name" value="Thioredoxin-like"/>
    <property type="match status" value="1"/>
</dbReference>
<evidence type="ECO:0000256" key="1">
    <source>
        <dbReference type="ARBA" id="ARBA00005791"/>
    </source>
</evidence>
<reference evidence="8" key="2">
    <citation type="submission" date="2020-09" db="EMBL/GenBank/DDBJ databases">
        <authorList>
            <person name="Sun Q."/>
            <person name="Zhou Y."/>
        </authorList>
    </citation>
    <scope>NUCLEOTIDE SEQUENCE</scope>
    <source>
        <strain evidence="8">CGMCC 1.12160</strain>
    </source>
</reference>
<evidence type="ECO:0000256" key="6">
    <source>
        <dbReference type="SAM" id="Phobius"/>
    </source>
</evidence>
<evidence type="ECO:0000313" key="9">
    <source>
        <dbReference type="Proteomes" id="UP000605670"/>
    </source>
</evidence>
<dbReference type="PANTHER" id="PTHR13887">
    <property type="entry name" value="GLUTATHIONE S-TRANSFERASE KAPPA"/>
    <property type="match status" value="1"/>
</dbReference>
<keyword evidence="9" id="KW-1185">Reference proteome</keyword>
<keyword evidence="2" id="KW-0732">Signal</keyword>
<evidence type="ECO:0000313" key="8">
    <source>
        <dbReference type="EMBL" id="GGF48241.1"/>
    </source>
</evidence>
<keyword evidence="5" id="KW-0676">Redox-active center</keyword>
<evidence type="ECO:0000256" key="3">
    <source>
        <dbReference type="ARBA" id="ARBA00023002"/>
    </source>
</evidence>
<comment type="similarity">
    <text evidence="1">Belongs to the thioredoxin family. DsbA subfamily.</text>
</comment>
<sequence length="242" mass="25045">MPRPPAPPVKPVTRGPSHALIGGVVVLVVALIAVLVWAATRDAGELGASGSGAALPDGGGVSVGAGLEADVPQIRIYEDFQCPWCGVLERSVGEALADKIEAGEVNVTFQIMSFLDGSLRNDSSTRAANAALCADDAGAFVAFHGAVFANQPQQEGTGWTDEQLVGFGRDAGISGEALGTFEQCVADQPHADYVADMQTRANQDGVTGTPTMFVNGEKITDEEMNRLMQDPSALDGVLAAHP</sequence>
<evidence type="ECO:0000259" key="7">
    <source>
        <dbReference type="Pfam" id="PF13462"/>
    </source>
</evidence>
<evidence type="ECO:0000256" key="5">
    <source>
        <dbReference type="ARBA" id="ARBA00023284"/>
    </source>
</evidence>
<comment type="caution">
    <text evidence="8">The sequence shown here is derived from an EMBL/GenBank/DDBJ whole genome shotgun (WGS) entry which is preliminary data.</text>
</comment>
<feature type="transmembrane region" description="Helical" evidence="6">
    <location>
        <begin position="20"/>
        <end position="39"/>
    </location>
</feature>
<dbReference type="GO" id="GO:0016491">
    <property type="term" value="F:oxidoreductase activity"/>
    <property type="evidence" value="ECO:0007669"/>
    <property type="project" value="UniProtKB-KW"/>
</dbReference>
<dbReference type="AlphaFoldDB" id="A0A917BLH4"/>
<keyword evidence="6" id="KW-0472">Membrane</keyword>
<dbReference type="Gene3D" id="3.40.30.10">
    <property type="entry name" value="Glutaredoxin"/>
    <property type="match status" value="1"/>
</dbReference>
<protein>
    <recommendedName>
        <fullName evidence="7">Thioredoxin-like fold domain-containing protein</fullName>
    </recommendedName>
</protein>
<reference evidence="8" key="1">
    <citation type="journal article" date="2014" name="Int. J. Syst. Evol. Microbiol.">
        <title>Complete genome sequence of Corynebacterium casei LMG S-19264T (=DSM 44701T), isolated from a smear-ripened cheese.</title>
        <authorList>
            <consortium name="US DOE Joint Genome Institute (JGI-PGF)"/>
            <person name="Walter F."/>
            <person name="Albersmeier A."/>
            <person name="Kalinowski J."/>
            <person name="Ruckert C."/>
        </authorList>
    </citation>
    <scope>NUCLEOTIDE SEQUENCE</scope>
    <source>
        <strain evidence="8">CGMCC 1.12160</strain>
    </source>
</reference>
<dbReference type="Pfam" id="PF13462">
    <property type="entry name" value="Thioredoxin_4"/>
    <property type="match status" value="1"/>
</dbReference>
<dbReference type="PANTHER" id="PTHR13887:SF14">
    <property type="entry name" value="DISULFIDE BOND FORMATION PROTEIN D"/>
    <property type="match status" value="1"/>
</dbReference>
<dbReference type="InterPro" id="IPR012336">
    <property type="entry name" value="Thioredoxin-like_fold"/>
</dbReference>
<dbReference type="EMBL" id="BMEM01000001">
    <property type="protein sequence ID" value="GGF48241.1"/>
    <property type="molecule type" value="Genomic_DNA"/>
</dbReference>
<dbReference type="RefSeq" id="WP_377536512.1">
    <property type="nucleotide sequence ID" value="NZ_JBHSUJ010000005.1"/>
</dbReference>
<keyword evidence="6" id="KW-1133">Transmembrane helix</keyword>
<gene>
    <name evidence="8" type="ORF">GCM10011366_15060</name>
</gene>
<dbReference type="InterPro" id="IPR036249">
    <property type="entry name" value="Thioredoxin-like_sf"/>
</dbReference>
<dbReference type="CDD" id="cd02972">
    <property type="entry name" value="DsbA_family"/>
    <property type="match status" value="1"/>
</dbReference>
<keyword evidence="3" id="KW-0560">Oxidoreductase</keyword>
<evidence type="ECO:0000256" key="4">
    <source>
        <dbReference type="ARBA" id="ARBA00023157"/>
    </source>
</evidence>
<name>A0A917BLH4_9MICO</name>
<evidence type="ECO:0000256" key="2">
    <source>
        <dbReference type="ARBA" id="ARBA00022729"/>
    </source>
</evidence>
<proteinExistence type="inferred from homology"/>
<keyword evidence="6" id="KW-0812">Transmembrane</keyword>
<feature type="domain" description="Thioredoxin-like fold" evidence="7">
    <location>
        <begin position="73"/>
        <end position="225"/>
    </location>
</feature>
<accession>A0A917BLH4</accession>